<evidence type="ECO:0000256" key="3">
    <source>
        <dbReference type="ARBA" id="ARBA00022741"/>
    </source>
</evidence>
<dbReference type="Gene3D" id="3.10.110.10">
    <property type="entry name" value="Ubiquitin Conjugating Enzyme"/>
    <property type="match status" value="1"/>
</dbReference>
<protein>
    <recommendedName>
        <fullName evidence="1">E2 ubiquitin-conjugating enzyme</fullName>
        <ecNumber evidence="1">2.3.2.23</ecNumber>
    </recommendedName>
</protein>
<dbReference type="InterPro" id="IPR050113">
    <property type="entry name" value="Ub_conjugating_enzyme"/>
</dbReference>
<evidence type="ECO:0000256" key="1">
    <source>
        <dbReference type="ARBA" id="ARBA00012486"/>
    </source>
</evidence>
<dbReference type="VEuPathDB" id="VectorBase:LOC119176414"/>
<evidence type="ECO:0000256" key="2">
    <source>
        <dbReference type="ARBA" id="ARBA00022679"/>
    </source>
</evidence>
<dbReference type="PANTHER" id="PTHR24067">
    <property type="entry name" value="UBIQUITIN-CONJUGATING ENZYME E2"/>
    <property type="match status" value="1"/>
</dbReference>
<dbReference type="InterPro" id="IPR001810">
    <property type="entry name" value="F-box_dom"/>
</dbReference>
<dbReference type="PROSITE" id="PS50127">
    <property type="entry name" value="UBC_2"/>
    <property type="match status" value="1"/>
</dbReference>
<dbReference type="CDD" id="cd23826">
    <property type="entry name" value="UEV_Morgue-like"/>
    <property type="match status" value="1"/>
</dbReference>
<keyword evidence="4" id="KW-0833">Ubl conjugation pathway</keyword>
<dbReference type="CDD" id="cd09917">
    <property type="entry name" value="F-box_SF"/>
    <property type="match status" value="1"/>
</dbReference>
<comment type="caution">
    <text evidence="8">The sequence shown here is derived from an EMBL/GenBank/DDBJ whole genome shotgun (WGS) entry which is preliminary data.</text>
</comment>
<name>A0A9J6DDC1_RHIMP</name>
<reference evidence="8" key="1">
    <citation type="journal article" date="2020" name="Cell">
        <title>Large-Scale Comparative Analyses of Tick Genomes Elucidate Their Genetic Diversity and Vector Capacities.</title>
        <authorList>
            <consortium name="Tick Genome and Microbiome Consortium (TIGMIC)"/>
            <person name="Jia N."/>
            <person name="Wang J."/>
            <person name="Shi W."/>
            <person name="Du L."/>
            <person name="Sun Y."/>
            <person name="Zhan W."/>
            <person name="Jiang J.F."/>
            <person name="Wang Q."/>
            <person name="Zhang B."/>
            <person name="Ji P."/>
            <person name="Bell-Sakyi L."/>
            <person name="Cui X.M."/>
            <person name="Yuan T.T."/>
            <person name="Jiang B.G."/>
            <person name="Yang W.F."/>
            <person name="Lam T.T."/>
            <person name="Chang Q.C."/>
            <person name="Ding S.J."/>
            <person name="Wang X.J."/>
            <person name="Zhu J.G."/>
            <person name="Ruan X.D."/>
            <person name="Zhao L."/>
            <person name="Wei J.T."/>
            <person name="Ye R.Z."/>
            <person name="Que T.C."/>
            <person name="Du C.H."/>
            <person name="Zhou Y.H."/>
            <person name="Cheng J.X."/>
            <person name="Dai P.F."/>
            <person name="Guo W.B."/>
            <person name="Han X.H."/>
            <person name="Huang E.J."/>
            <person name="Li L.F."/>
            <person name="Wei W."/>
            <person name="Gao Y.C."/>
            <person name="Liu J.Z."/>
            <person name="Shao H.Z."/>
            <person name="Wang X."/>
            <person name="Wang C.C."/>
            <person name="Yang T.C."/>
            <person name="Huo Q.B."/>
            <person name="Li W."/>
            <person name="Chen H.Y."/>
            <person name="Chen S.E."/>
            <person name="Zhou L.G."/>
            <person name="Ni X.B."/>
            <person name="Tian J.H."/>
            <person name="Sheng Y."/>
            <person name="Liu T."/>
            <person name="Pan Y.S."/>
            <person name="Xia L.Y."/>
            <person name="Li J."/>
            <person name="Zhao F."/>
            <person name="Cao W.C."/>
        </authorList>
    </citation>
    <scope>NUCLEOTIDE SEQUENCE</scope>
    <source>
        <strain evidence="8">Rmic-2018</strain>
    </source>
</reference>
<evidence type="ECO:0000259" key="7">
    <source>
        <dbReference type="PROSITE" id="PS50181"/>
    </source>
</evidence>
<dbReference type="EC" id="2.3.2.23" evidence="1"/>
<evidence type="ECO:0000256" key="5">
    <source>
        <dbReference type="ARBA" id="ARBA00022840"/>
    </source>
</evidence>
<dbReference type="Gene3D" id="1.20.1280.50">
    <property type="match status" value="1"/>
</dbReference>
<feature type="domain" description="F-box" evidence="7">
    <location>
        <begin position="134"/>
        <end position="183"/>
    </location>
</feature>
<sequence>MAAVNCNLQRSTVSVRCPADGRLEEITRNGHRLFQLKQTVCHACNGFYGPSFGHPLCSTCHAFLYPDVLTELYRDPGWKSDSEDSGNDEPDDFYDMVKHNVERPKLPAGGPKTDRLAECISALSCPRPQESTPDGVLAQLPLEVLSLIFRRLDDLSLWHCSQVCQRWRQILECELTEDNWVTSAPCQRCLQELTEGPKGRFFDWGPDCSWRTVRLQQELRMLQIEPPEGIAAQPLDPLCVHWQAVIAGPPDSPYEGGRFLLFVQIPSAYPMRPPIVKFLTKIFHPNISRHGDIGIDSIQHNWSLALTISKVLISIQSLLTDPYCVVCMEPEVGRLYLEDRLSFERTARLWTIRYAMHGGPSDFHGHALESG</sequence>
<keyword evidence="5" id="KW-0067">ATP-binding</keyword>
<keyword evidence="2" id="KW-0808">Transferase</keyword>
<keyword evidence="9" id="KW-1185">Reference proteome</keyword>
<dbReference type="EMBL" id="JABSTU010000010">
    <property type="protein sequence ID" value="KAH8020095.1"/>
    <property type="molecule type" value="Genomic_DNA"/>
</dbReference>
<dbReference type="GO" id="GO:0005524">
    <property type="term" value="F:ATP binding"/>
    <property type="evidence" value="ECO:0007669"/>
    <property type="project" value="UniProtKB-KW"/>
</dbReference>
<gene>
    <name evidence="8" type="ORF">HPB51_024457</name>
</gene>
<dbReference type="Pfam" id="PF12937">
    <property type="entry name" value="F-box-like"/>
    <property type="match status" value="1"/>
</dbReference>
<dbReference type="Pfam" id="PF00179">
    <property type="entry name" value="UQ_con"/>
    <property type="match status" value="1"/>
</dbReference>
<dbReference type="InterPro" id="IPR000608">
    <property type="entry name" value="UBC"/>
</dbReference>
<dbReference type="PROSITE" id="PS50181">
    <property type="entry name" value="FBOX"/>
    <property type="match status" value="1"/>
</dbReference>
<evidence type="ECO:0000313" key="9">
    <source>
        <dbReference type="Proteomes" id="UP000821866"/>
    </source>
</evidence>
<dbReference type="SMART" id="SM00256">
    <property type="entry name" value="FBOX"/>
    <property type="match status" value="1"/>
</dbReference>
<feature type="domain" description="UBC core" evidence="6">
    <location>
        <begin position="210"/>
        <end position="356"/>
    </location>
</feature>
<evidence type="ECO:0000259" key="6">
    <source>
        <dbReference type="PROSITE" id="PS50127"/>
    </source>
</evidence>
<dbReference type="FunFam" id="3.10.110.10:FF:000060">
    <property type="entry name" value="Ubiquitin conjugating enzyme (UbcB)"/>
    <property type="match status" value="1"/>
</dbReference>
<organism evidence="8 9">
    <name type="scientific">Rhipicephalus microplus</name>
    <name type="common">Cattle tick</name>
    <name type="synonym">Boophilus microplus</name>
    <dbReference type="NCBI Taxonomy" id="6941"/>
    <lineage>
        <taxon>Eukaryota</taxon>
        <taxon>Metazoa</taxon>
        <taxon>Ecdysozoa</taxon>
        <taxon>Arthropoda</taxon>
        <taxon>Chelicerata</taxon>
        <taxon>Arachnida</taxon>
        <taxon>Acari</taxon>
        <taxon>Parasitiformes</taxon>
        <taxon>Ixodida</taxon>
        <taxon>Ixodoidea</taxon>
        <taxon>Ixodidae</taxon>
        <taxon>Rhipicephalinae</taxon>
        <taxon>Rhipicephalus</taxon>
        <taxon>Boophilus</taxon>
    </lineage>
</organism>
<dbReference type="Proteomes" id="UP000821866">
    <property type="component" value="Chromosome 8"/>
</dbReference>
<reference evidence="8" key="2">
    <citation type="submission" date="2021-09" db="EMBL/GenBank/DDBJ databases">
        <authorList>
            <person name="Jia N."/>
            <person name="Wang J."/>
            <person name="Shi W."/>
            <person name="Du L."/>
            <person name="Sun Y."/>
            <person name="Zhan W."/>
            <person name="Jiang J."/>
            <person name="Wang Q."/>
            <person name="Zhang B."/>
            <person name="Ji P."/>
            <person name="Sakyi L.B."/>
            <person name="Cui X."/>
            <person name="Yuan T."/>
            <person name="Jiang B."/>
            <person name="Yang W."/>
            <person name="Lam T.T.-Y."/>
            <person name="Chang Q."/>
            <person name="Ding S."/>
            <person name="Wang X."/>
            <person name="Zhu J."/>
            <person name="Ruan X."/>
            <person name="Zhao L."/>
            <person name="Wei J."/>
            <person name="Que T."/>
            <person name="Du C."/>
            <person name="Cheng J."/>
            <person name="Dai P."/>
            <person name="Han X."/>
            <person name="Huang E."/>
            <person name="Gao Y."/>
            <person name="Liu J."/>
            <person name="Shao H."/>
            <person name="Ye R."/>
            <person name="Li L."/>
            <person name="Wei W."/>
            <person name="Wang X."/>
            <person name="Wang C."/>
            <person name="Huo Q."/>
            <person name="Li W."/>
            <person name="Guo W."/>
            <person name="Chen H."/>
            <person name="Chen S."/>
            <person name="Zhou L."/>
            <person name="Zhou L."/>
            <person name="Ni X."/>
            <person name="Tian J."/>
            <person name="Zhou Y."/>
            <person name="Sheng Y."/>
            <person name="Liu T."/>
            <person name="Pan Y."/>
            <person name="Xia L."/>
            <person name="Li J."/>
            <person name="Zhao F."/>
            <person name="Cao W."/>
        </authorList>
    </citation>
    <scope>NUCLEOTIDE SEQUENCE</scope>
    <source>
        <strain evidence="8">Rmic-2018</strain>
        <tissue evidence="8">Larvae</tissue>
    </source>
</reference>
<dbReference type="GO" id="GO:0061631">
    <property type="term" value="F:ubiquitin conjugating enzyme activity"/>
    <property type="evidence" value="ECO:0007669"/>
    <property type="project" value="UniProtKB-EC"/>
</dbReference>
<dbReference type="InterPro" id="IPR036047">
    <property type="entry name" value="F-box-like_dom_sf"/>
</dbReference>
<dbReference type="AlphaFoldDB" id="A0A9J6DDC1"/>
<accession>A0A9J6DDC1</accession>
<dbReference type="SMART" id="SM00212">
    <property type="entry name" value="UBCc"/>
    <property type="match status" value="1"/>
</dbReference>
<proteinExistence type="predicted"/>
<dbReference type="SUPFAM" id="SSF81383">
    <property type="entry name" value="F-box domain"/>
    <property type="match status" value="1"/>
</dbReference>
<dbReference type="SUPFAM" id="SSF54495">
    <property type="entry name" value="UBC-like"/>
    <property type="match status" value="1"/>
</dbReference>
<evidence type="ECO:0000313" key="8">
    <source>
        <dbReference type="EMBL" id="KAH8020095.1"/>
    </source>
</evidence>
<evidence type="ECO:0000256" key="4">
    <source>
        <dbReference type="ARBA" id="ARBA00022786"/>
    </source>
</evidence>
<keyword evidence="3" id="KW-0547">Nucleotide-binding</keyword>
<dbReference type="InterPro" id="IPR016135">
    <property type="entry name" value="UBQ-conjugating_enzyme/RWD"/>
</dbReference>